<name>A0A919JVQ1_9ACTN</name>
<proteinExistence type="predicted"/>
<evidence type="ECO:0000256" key="3">
    <source>
        <dbReference type="ARBA" id="ARBA00023163"/>
    </source>
</evidence>
<dbReference type="InterPro" id="IPR009057">
    <property type="entry name" value="Homeodomain-like_sf"/>
</dbReference>
<sequence length="197" mass="21313">MPRARTTETADRIRDAALELIAEKGLHQVSLREIAERVGITKPALYYHFASREELVRSLVQPFIDDVEVALAPFGPGAGPRELLGAYFDVTYHHRDVTAMIMRDPSILAVVDLTTAVAQWRRRMVAILAGPAPSLAMLARAQMAIGGLGDCTVVLPDAPAAELREAVLDAACDTLGCDTRGHTQEIISDSRQPNASS</sequence>
<dbReference type="Proteomes" id="UP000636960">
    <property type="component" value="Unassembled WGS sequence"/>
</dbReference>
<dbReference type="AlphaFoldDB" id="A0A919JVQ1"/>
<dbReference type="PROSITE" id="PS50977">
    <property type="entry name" value="HTH_TETR_2"/>
    <property type="match status" value="1"/>
</dbReference>
<keyword evidence="7" id="KW-1185">Reference proteome</keyword>
<keyword evidence="3" id="KW-0804">Transcription</keyword>
<feature type="DNA-binding region" description="H-T-H motif" evidence="4">
    <location>
        <begin position="30"/>
        <end position="49"/>
    </location>
</feature>
<keyword evidence="2 4" id="KW-0238">DNA-binding</keyword>
<evidence type="ECO:0000259" key="5">
    <source>
        <dbReference type="PROSITE" id="PS50977"/>
    </source>
</evidence>
<evidence type="ECO:0000256" key="2">
    <source>
        <dbReference type="ARBA" id="ARBA00023125"/>
    </source>
</evidence>
<evidence type="ECO:0000313" key="6">
    <source>
        <dbReference type="EMBL" id="GIE95713.1"/>
    </source>
</evidence>
<protein>
    <submittedName>
        <fullName evidence="6">Trancscriptional regulator,TetR</fullName>
    </submittedName>
</protein>
<dbReference type="RefSeq" id="WP_203782011.1">
    <property type="nucleotide sequence ID" value="NZ_BOMV01000035.1"/>
</dbReference>
<dbReference type="GO" id="GO:0003700">
    <property type="term" value="F:DNA-binding transcription factor activity"/>
    <property type="evidence" value="ECO:0007669"/>
    <property type="project" value="TreeGrafter"/>
</dbReference>
<evidence type="ECO:0000256" key="1">
    <source>
        <dbReference type="ARBA" id="ARBA00023015"/>
    </source>
</evidence>
<keyword evidence="1" id="KW-0805">Transcription regulation</keyword>
<comment type="caution">
    <text evidence="6">The sequence shown here is derived from an EMBL/GenBank/DDBJ whole genome shotgun (WGS) entry which is preliminary data.</text>
</comment>
<dbReference type="GO" id="GO:0000976">
    <property type="term" value="F:transcription cis-regulatory region binding"/>
    <property type="evidence" value="ECO:0007669"/>
    <property type="project" value="TreeGrafter"/>
</dbReference>
<dbReference type="InterPro" id="IPR001647">
    <property type="entry name" value="HTH_TetR"/>
</dbReference>
<dbReference type="PANTHER" id="PTHR30055">
    <property type="entry name" value="HTH-TYPE TRANSCRIPTIONAL REGULATOR RUTR"/>
    <property type="match status" value="1"/>
</dbReference>
<feature type="domain" description="HTH tetR-type" evidence="5">
    <location>
        <begin position="7"/>
        <end position="67"/>
    </location>
</feature>
<dbReference type="EMBL" id="BOMV01000035">
    <property type="protein sequence ID" value="GIE95713.1"/>
    <property type="molecule type" value="Genomic_DNA"/>
</dbReference>
<dbReference type="SUPFAM" id="SSF46689">
    <property type="entry name" value="Homeodomain-like"/>
    <property type="match status" value="1"/>
</dbReference>
<dbReference type="PRINTS" id="PR00455">
    <property type="entry name" value="HTHTETR"/>
</dbReference>
<evidence type="ECO:0000313" key="7">
    <source>
        <dbReference type="Proteomes" id="UP000636960"/>
    </source>
</evidence>
<dbReference type="Pfam" id="PF00440">
    <property type="entry name" value="TetR_N"/>
    <property type="match status" value="1"/>
</dbReference>
<dbReference type="Gene3D" id="1.10.357.10">
    <property type="entry name" value="Tetracycline Repressor, domain 2"/>
    <property type="match status" value="1"/>
</dbReference>
<organism evidence="6 7">
    <name type="scientific">Paractinoplanes rishiriensis</name>
    <dbReference type="NCBI Taxonomy" id="1050105"/>
    <lineage>
        <taxon>Bacteria</taxon>
        <taxon>Bacillati</taxon>
        <taxon>Actinomycetota</taxon>
        <taxon>Actinomycetes</taxon>
        <taxon>Micromonosporales</taxon>
        <taxon>Micromonosporaceae</taxon>
        <taxon>Paractinoplanes</taxon>
    </lineage>
</organism>
<gene>
    <name evidence="6" type="ORF">Ari01nite_31780</name>
</gene>
<dbReference type="PANTHER" id="PTHR30055:SF234">
    <property type="entry name" value="HTH-TYPE TRANSCRIPTIONAL REGULATOR BETI"/>
    <property type="match status" value="1"/>
</dbReference>
<accession>A0A919JVQ1</accession>
<dbReference type="InterPro" id="IPR050109">
    <property type="entry name" value="HTH-type_TetR-like_transc_reg"/>
</dbReference>
<evidence type="ECO:0000256" key="4">
    <source>
        <dbReference type="PROSITE-ProRule" id="PRU00335"/>
    </source>
</evidence>
<reference evidence="6" key="1">
    <citation type="submission" date="2021-01" db="EMBL/GenBank/DDBJ databases">
        <title>Whole genome shotgun sequence of Actinoplanes rishiriensis NBRC 108556.</title>
        <authorList>
            <person name="Komaki H."/>
            <person name="Tamura T."/>
        </authorList>
    </citation>
    <scope>NUCLEOTIDE SEQUENCE</scope>
    <source>
        <strain evidence="6">NBRC 108556</strain>
    </source>
</reference>